<keyword evidence="5" id="KW-1185">Reference proteome</keyword>
<feature type="region of interest" description="Disordered" evidence="2">
    <location>
        <begin position="181"/>
        <end position="203"/>
    </location>
</feature>
<evidence type="ECO:0000256" key="2">
    <source>
        <dbReference type="SAM" id="MobiDB-lite"/>
    </source>
</evidence>
<dbReference type="AlphaFoldDB" id="A0A316V0B8"/>
<evidence type="ECO:0000256" key="3">
    <source>
        <dbReference type="SAM" id="SignalP"/>
    </source>
</evidence>
<feature type="signal peptide" evidence="3">
    <location>
        <begin position="1"/>
        <end position="19"/>
    </location>
</feature>
<evidence type="ECO:0000313" key="5">
    <source>
        <dbReference type="Proteomes" id="UP000245884"/>
    </source>
</evidence>
<feature type="compositionally biased region" description="Basic and acidic residues" evidence="2">
    <location>
        <begin position="192"/>
        <end position="203"/>
    </location>
</feature>
<dbReference type="SUPFAM" id="SSF75011">
    <property type="entry name" value="3-carboxy-cis,cis-mucoante lactonizing enzyme"/>
    <property type="match status" value="1"/>
</dbReference>
<name>A0A316V0B8_9BASI</name>
<dbReference type="InterPro" id="IPR050282">
    <property type="entry name" value="Cycloisomerase_2"/>
</dbReference>
<dbReference type="Gene3D" id="2.130.10.10">
    <property type="entry name" value="YVTN repeat-like/Quinoprotein amine dehydrogenase"/>
    <property type="match status" value="1"/>
</dbReference>
<accession>A0A316V0B8</accession>
<dbReference type="InterPro" id="IPR019405">
    <property type="entry name" value="Lactonase_7-beta_prop"/>
</dbReference>
<gene>
    <name evidence="4" type="ORF">BDZ90DRAFT_30758</name>
</gene>
<dbReference type="InterPro" id="IPR015943">
    <property type="entry name" value="WD40/YVTN_repeat-like_dom_sf"/>
</dbReference>
<dbReference type="RefSeq" id="XP_025365609.1">
    <property type="nucleotide sequence ID" value="XM_025509479.1"/>
</dbReference>
<keyword evidence="3" id="KW-0732">Signal</keyword>
<evidence type="ECO:0000256" key="1">
    <source>
        <dbReference type="ARBA" id="ARBA00005564"/>
    </source>
</evidence>
<dbReference type="STRING" id="1569628.A0A316V0B8"/>
<dbReference type="OrthoDB" id="9972196at2759"/>
<feature type="chain" id="PRO_5016454932" evidence="3">
    <location>
        <begin position="20"/>
        <end position="478"/>
    </location>
</feature>
<comment type="similarity">
    <text evidence="1">Belongs to the cycloisomerase 2 family.</text>
</comment>
<evidence type="ECO:0000313" key="4">
    <source>
        <dbReference type="EMBL" id="PWN30997.1"/>
    </source>
</evidence>
<dbReference type="Proteomes" id="UP000245884">
    <property type="component" value="Unassembled WGS sequence"/>
</dbReference>
<proteinExistence type="inferred from homology"/>
<dbReference type="Pfam" id="PF10282">
    <property type="entry name" value="Lactonase"/>
    <property type="match status" value="1"/>
</dbReference>
<dbReference type="GeneID" id="37031302"/>
<organism evidence="4 5">
    <name type="scientific">Jaminaea rosea</name>
    <dbReference type="NCBI Taxonomy" id="1569628"/>
    <lineage>
        <taxon>Eukaryota</taxon>
        <taxon>Fungi</taxon>
        <taxon>Dikarya</taxon>
        <taxon>Basidiomycota</taxon>
        <taxon>Ustilaginomycotina</taxon>
        <taxon>Exobasidiomycetes</taxon>
        <taxon>Microstromatales</taxon>
        <taxon>Microstromatales incertae sedis</taxon>
        <taxon>Jaminaea</taxon>
    </lineage>
</organism>
<reference evidence="4 5" key="1">
    <citation type="journal article" date="2018" name="Mol. Biol. Evol.">
        <title>Broad Genomic Sampling Reveals a Smut Pathogenic Ancestry of the Fungal Clade Ustilaginomycotina.</title>
        <authorList>
            <person name="Kijpornyongpan T."/>
            <person name="Mondo S.J."/>
            <person name="Barry K."/>
            <person name="Sandor L."/>
            <person name="Lee J."/>
            <person name="Lipzen A."/>
            <person name="Pangilinan J."/>
            <person name="LaButti K."/>
            <person name="Hainaut M."/>
            <person name="Henrissat B."/>
            <person name="Grigoriev I.V."/>
            <person name="Spatafora J.W."/>
            <person name="Aime M.C."/>
        </authorList>
    </citation>
    <scope>NUCLEOTIDE SEQUENCE [LARGE SCALE GENOMIC DNA]</scope>
    <source>
        <strain evidence="4 5">MCA 5214</strain>
    </source>
</reference>
<dbReference type="PANTHER" id="PTHR30344">
    <property type="entry name" value="6-PHOSPHOGLUCONOLACTONASE-RELATED"/>
    <property type="match status" value="1"/>
</dbReference>
<dbReference type="PANTHER" id="PTHR30344:SF1">
    <property type="entry name" value="6-PHOSPHOGLUCONOLACTONASE"/>
    <property type="match status" value="1"/>
</dbReference>
<protein>
    <submittedName>
        <fullName evidence="4">3-carboxy-cis,cis-mucoante lactonizing enzyme</fullName>
    </submittedName>
</protein>
<dbReference type="GO" id="GO:0017057">
    <property type="term" value="F:6-phosphogluconolactonase activity"/>
    <property type="evidence" value="ECO:0007669"/>
    <property type="project" value="TreeGrafter"/>
</dbReference>
<dbReference type="EMBL" id="KZ819662">
    <property type="protein sequence ID" value="PWN30997.1"/>
    <property type="molecule type" value="Genomic_DNA"/>
</dbReference>
<sequence length="478" mass="50388">MFGITVSFVVLCLALSGHAQPINVKETLPHHAPFQTATTHLSSYLLLTGGYSGDLSVLSIDSTTGNLTNLTSTRQAGAGPSWASWNPSDVSKLYVVNDNAGANATNLHRFTWDGAKLRDVEPGRSELEGTVHTRYSRRKSAASCLLSAGYGAKAVSSQALDQQQSLRNAKTSAGVTYKYSFSGKGPNTARQDQSRPHEIIDSPDGKFVYVPDLGADRVHVFRYANSTTSDAVGQNGKQDGSQCALEALAPIKTAAGDGPRHMAFFTATDQTGSRNSNAKRGGRAPLSLHPMGTTAAAAAANKTYAYLVTELGGTIRSFTYNSTTGQLSLIGLAQTTRTGIQGNSTELANVAPSEPMISPDGRFVYVANRHLPHAAKQSSRAATGRGGQDDSIALFSRNLTTGLLTGPLAQYSSGGRNPRHASLHSDGKWIAVANQGDDDGTGASLAVLRVNVTSGALEEVQRWDNITSPAFAGWWGSS</sequence>